<accession>A0A0D9Y7R3</accession>
<sequence length="309" mass="33349">MTKVFTKSLLMYFNKIVRSLRPLVHLPPPPPAAAPPANNIVRWPSDDELLPAPAPDTTTTSVTTVCKVEGGLLMSPSTFPYFMLVALEAGGGGGLLRGLLLLLLYPALRLLGHDRATRVMAMVSFAGVRKDGFRLGSSALPRLLLEDVSAEVFEAAAVRRRGRRRRCVCVSGMPREMVEPFLREYLGVDAVVAPEVRAFGGYYLGLMESDGEVLRRLDMEEVIGGGEEEMTCGDGDGRVVVGIGGRGRSFSRIFQKYCKCDTATMDRSQATWGSLPSLAHVTLGKIEGDGTRSPLSPDGPPLLASVANR</sequence>
<dbReference type="GO" id="GO:0016791">
    <property type="term" value="F:phosphatase activity"/>
    <property type="evidence" value="ECO:0007669"/>
    <property type="project" value="TreeGrafter"/>
</dbReference>
<dbReference type="InterPro" id="IPR056462">
    <property type="entry name" value="HAD_RAM2/GPAT1-8"/>
</dbReference>
<evidence type="ECO:0000313" key="10">
    <source>
        <dbReference type="Proteomes" id="UP000026961"/>
    </source>
</evidence>
<dbReference type="Proteomes" id="UP000026961">
    <property type="component" value="Chromosome 1"/>
</dbReference>
<evidence type="ECO:0000256" key="2">
    <source>
        <dbReference type="ARBA" id="ARBA00007937"/>
    </source>
</evidence>
<keyword evidence="4" id="KW-0812">Transmembrane</keyword>
<reference evidence="9" key="2">
    <citation type="submission" date="2015-04" db="UniProtKB">
        <authorList>
            <consortium name="EnsemblPlants"/>
        </authorList>
    </citation>
    <scope>IDENTIFICATION</scope>
</reference>
<comment type="similarity">
    <text evidence="2">Belongs to the GPAT/DAPAT family.</text>
</comment>
<keyword evidence="10" id="KW-1185">Reference proteome</keyword>
<dbReference type="GO" id="GO:0016020">
    <property type="term" value="C:membrane"/>
    <property type="evidence" value="ECO:0007669"/>
    <property type="project" value="UniProtKB-SubCell"/>
</dbReference>
<dbReference type="eggNOG" id="ENOG502QRJ7">
    <property type="taxonomic scope" value="Eukaryota"/>
</dbReference>
<organism evidence="9">
    <name type="scientific">Oryza glumipatula</name>
    <dbReference type="NCBI Taxonomy" id="40148"/>
    <lineage>
        <taxon>Eukaryota</taxon>
        <taxon>Viridiplantae</taxon>
        <taxon>Streptophyta</taxon>
        <taxon>Embryophyta</taxon>
        <taxon>Tracheophyta</taxon>
        <taxon>Spermatophyta</taxon>
        <taxon>Magnoliopsida</taxon>
        <taxon>Liliopsida</taxon>
        <taxon>Poales</taxon>
        <taxon>Poaceae</taxon>
        <taxon>BOP clade</taxon>
        <taxon>Oryzoideae</taxon>
        <taxon>Oryzeae</taxon>
        <taxon>Oryzinae</taxon>
        <taxon>Oryza</taxon>
    </lineage>
</organism>
<protein>
    <recommendedName>
        <fullName evidence="8">Glycerol-3-phosphate acyltransferase RAM2/GPAT1-8 HAD-like domain-containing protein</fullName>
    </recommendedName>
</protein>
<proteinExistence type="inferred from homology"/>
<evidence type="ECO:0000256" key="7">
    <source>
        <dbReference type="SAM" id="MobiDB-lite"/>
    </source>
</evidence>
<dbReference type="Gramene" id="OGLUM01G15500.1">
    <property type="protein sequence ID" value="OGLUM01G15500.1"/>
    <property type="gene ID" value="OGLUM01G15500"/>
</dbReference>
<feature type="region of interest" description="Disordered" evidence="7">
    <location>
        <begin position="288"/>
        <end position="309"/>
    </location>
</feature>
<evidence type="ECO:0000313" key="9">
    <source>
        <dbReference type="EnsemblPlants" id="OGLUM01G15500.1"/>
    </source>
</evidence>
<keyword evidence="3" id="KW-0808">Transferase</keyword>
<evidence type="ECO:0000256" key="6">
    <source>
        <dbReference type="ARBA" id="ARBA00023136"/>
    </source>
</evidence>
<evidence type="ECO:0000259" key="8">
    <source>
        <dbReference type="Pfam" id="PF23270"/>
    </source>
</evidence>
<dbReference type="GO" id="GO:0010143">
    <property type="term" value="P:cutin biosynthetic process"/>
    <property type="evidence" value="ECO:0007669"/>
    <property type="project" value="TreeGrafter"/>
</dbReference>
<evidence type="ECO:0000256" key="4">
    <source>
        <dbReference type="ARBA" id="ARBA00022692"/>
    </source>
</evidence>
<evidence type="ECO:0000256" key="5">
    <source>
        <dbReference type="ARBA" id="ARBA00022989"/>
    </source>
</evidence>
<dbReference type="Pfam" id="PF23270">
    <property type="entry name" value="HAD_RAM2_N"/>
    <property type="match status" value="1"/>
</dbReference>
<dbReference type="EnsemblPlants" id="OGLUM01G15500.1">
    <property type="protein sequence ID" value="OGLUM01G15500.1"/>
    <property type="gene ID" value="OGLUM01G15500"/>
</dbReference>
<reference evidence="9" key="1">
    <citation type="submission" date="2013-08" db="EMBL/GenBank/DDBJ databases">
        <title>Oryza genome evolution.</title>
        <authorList>
            <person name="Wing R.A."/>
            <person name="Panaud O."/>
            <person name="Oliveira A.C."/>
        </authorList>
    </citation>
    <scope>NUCLEOTIDE SEQUENCE</scope>
</reference>
<comment type="subcellular location">
    <subcellularLocation>
        <location evidence="1">Membrane</location>
    </subcellularLocation>
</comment>
<keyword evidence="5" id="KW-1133">Transmembrane helix</keyword>
<dbReference type="STRING" id="40148.A0A0D9Y7R3"/>
<dbReference type="AlphaFoldDB" id="A0A0D9Y7R3"/>
<name>A0A0D9Y7R3_9ORYZ</name>
<dbReference type="HOGENOM" id="CLU_995192_0_0_1"/>
<evidence type="ECO:0000256" key="1">
    <source>
        <dbReference type="ARBA" id="ARBA00004370"/>
    </source>
</evidence>
<dbReference type="PANTHER" id="PTHR15486:SF90">
    <property type="entry name" value="OS01G0329000 PROTEIN"/>
    <property type="match status" value="1"/>
</dbReference>
<reference evidence="9" key="3">
    <citation type="submission" date="2018-05" db="EMBL/GenBank/DDBJ databases">
        <title>OgluRS3 (Oryza glumaepatula Reference Sequence Version 3).</title>
        <authorList>
            <person name="Zhang J."/>
            <person name="Kudrna D."/>
            <person name="Lee S."/>
            <person name="Talag J."/>
            <person name="Welchert J."/>
            <person name="Wing R.A."/>
        </authorList>
    </citation>
    <scope>NUCLEOTIDE SEQUENCE [LARGE SCALE GENOMIC DNA]</scope>
</reference>
<dbReference type="GO" id="GO:0090447">
    <property type="term" value="F:glycerol-3-phosphate 2-O-acyltransferase activity"/>
    <property type="evidence" value="ECO:0007669"/>
    <property type="project" value="TreeGrafter"/>
</dbReference>
<keyword evidence="6" id="KW-0472">Membrane</keyword>
<feature type="domain" description="Glycerol-3-phosphate acyltransferase RAM2/GPAT1-8 HAD-like" evidence="8">
    <location>
        <begin position="63"/>
        <end position="260"/>
    </location>
</feature>
<evidence type="ECO:0000256" key="3">
    <source>
        <dbReference type="ARBA" id="ARBA00022679"/>
    </source>
</evidence>
<dbReference type="PANTHER" id="PTHR15486">
    <property type="entry name" value="ANCIENT UBIQUITOUS PROTEIN"/>
    <property type="match status" value="1"/>
</dbReference>